<dbReference type="Gene3D" id="1.10.150.80">
    <property type="entry name" value="HRDC domain"/>
    <property type="match status" value="1"/>
</dbReference>
<feature type="region of interest" description="Disordered" evidence="22">
    <location>
        <begin position="498"/>
        <end position="524"/>
    </location>
</feature>
<feature type="domain" description="Helicase ATP-binding" evidence="24">
    <location>
        <begin position="761"/>
        <end position="927"/>
    </location>
</feature>
<dbReference type="FunFam" id="3.30.420.10:FF:000053">
    <property type="entry name" value="Werner syndrome ATP-dependent helicase homolog"/>
    <property type="match status" value="1"/>
</dbReference>
<dbReference type="Pfam" id="PF01612">
    <property type="entry name" value="DNA_pol_A_exo1"/>
    <property type="match status" value="1"/>
</dbReference>
<dbReference type="InterPro" id="IPR036388">
    <property type="entry name" value="WH-like_DNA-bd_sf"/>
</dbReference>
<dbReference type="GO" id="GO:0005524">
    <property type="term" value="F:ATP binding"/>
    <property type="evidence" value="ECO:0007669"/>
    <property type="project" value="UniProtKB-KW"/>
</dbReference>
<dbReference type="GO" id="GO:0000781">
    <property type="term" value="C:chromosome, telomeric region"/>
    <property type="evidence" value="ECO:0007669"/>
    <property type="project" value="UniProtKB-ARBA"/>
</dbReference>
<dbReference type="InterPro" id="IPR027417">
    <property type="entry name" value="P-loop_NTPase"/>
</dbReference>
<dbReference type="GO" id="GO:0006260">
    <property type="term" value="P:DNA replication"/>
    <property type="evidence" value="ECO:0007669"/>
    <property type="project" value="InterPro"/>
</dbReference>
<feature type="compositionally biased region" description="Polar residues" evidence="22">
    <location>
        <begin position="1672"/>
        <end position="1681"/>
    </location>
</feature>
<dbReference type="SUPFAM" id="SSF47819">
    <property type="entry name" value="HRDC-like"/>
    <property type="match status" value="1"/>
</dbReference>
<dbReference type="SMART" id="SM00474">
    <property type="entry name" value="35EXOc"/>
    <property type="match status" value="1"/>
</dbReference>
<dbReference type="Gene3D" id="3.40.50.300">
    <property type="entry name" value="P-loop containing nucleotide triphosphate hydrolases"/>
    <property type="match status" value="3"/>
</dbReference>
<protein>
    <recommendedName>
        <fullName evidence="21">Bifunctional 3'-5' exonuclease/ATP-dependent helicase WRN</fullName>
        <ecNumber evidence="20">5.6.2.4</ecNumber>
    </recommendedName>
</protein>
<organism evidence="26 27">
    <name type="scientific">Geotrypetes seraphini</name>
    <name type="common">Gaboon caecilian</name>
    <name type="synonym">Caecilia seraphini</name>
    <dbReference type="NCBI Taxonomy" id="260995"/>
    <lineage>
        <taxon>Eukaryota</taxon>
        <taxon>Metazoa</taxon>
        <taxon>Chordata</taxon>
        <taxon>Craniata</taxon>
        <taxon>Vertebrata</taxon>
        <taxon>Euteleostomi</taxon>
        <taxon>Amphibia</taxon>
        <taxon>Gymnophiona</taxon>
        <taxon>Geotrypetes</taxon>
    </lineage>
</organism>
<dbReference type="InterPro" id="IPR011545">
    <property type="entry name" value="DEAD/DEAH_box_helicase_dom"/>
</dbReference>
<evidence type="ECO:0000256" key="12">
    <source>
        <dbReference type="ARBA" id="ARBA00022840"/>
    </source>
</evidence>
<dbReference type="SMART" id="SM00956">
    <property type="entry name" value="RQC"/>
    <property type="match status" value="1"/>
</dbReference>
<feature type="compositionally biased region" description="Acidic residues" evidence="22">
    <location>
        <begin position="710"/>
        <end position="729"/>
    </location>
</feature>
<dbReference type="InterPro" id="IPR010997">
    <property type="entry name" value="HRDC-like_sf"/>
</dbReference>
<evidence type="ECO:0000256" key="2">
    <source>
        <dbReference type="ARBA" id="ARBA00004123"/>
    </source>
</evidence>
<dbReference type="PANTHER" id="PTHR13710">
    <property type="entry name" value="DNA HELICASE RECQ FAMILY MEMBER"/>
    <property type="match status" value="1"/>
</dbReference>
<comment type="catalytic activity">
    <reaction evidence="19">
        <text>Couples ATP hydrolysis with the unwinding of duplex DNA by translocating in the 3'-5' direction.</text>
        <dbReference type="EC" id="5.6.2.4"/>
    </reaction>
</comment>
<dbReference type="InterPro" id="IPR036390">
    <property type="entry name" value="WH_DNA-bd_sf"/>
</dbReference>
<keyword evidence="26" id="KW-1185">Reference proteome</keyword>
<keyword evidence="5" id="KW-0479">Metal-binding</keyword>
<keyword evidence="6" id="KW-0547">Nucleotide-binding</keyword>
<dbReference type="PROSITE" id="PS50967">
    <property type="entry name" value="HRDC"/>
    <property type="match status" value="1"/>
</dbReference>
<dbReference type="CDD" id="cd18794">
    <property type="entry name" value="SF2_C_RecQ"/>
    <property type="match status" value="1"/>
</dbReference>
<dbReference type="GO" id="GO:0000723">
    <property type="term" value="P:telomere maintenance"/>
    <property type="evidence" value="ECO:0007669"/>
    <property type="project" value="TreeGrafter"/>
</dbReference>
<keyword evidence="9 27" id="KW-0347">Helicase</keyword>
<dbReference type="InterPro" id="IPR004589">
    <property type="entry name" value="DNA_helicase_ATP-dep_RecQ"/>
</dbReference>
<keyword evidence="11" id="KW-0269">Exonuclease</keyword>
<dbReference type="InterPro" id="IPR032284">
    <property type="entry name" value="RecQ_Zn-bd"/>
</dbReference>
<dbReference type="Gene3D" id="3.30.420.10">
    <property type="entry name" value="Ribonuclease H-like superfamily/Ribonuclease H"/>
    <property type="match status" value="1"/>
</dbReference>
<feature type="compositionally biased region" description="Acidic residues" evidence="22">
    <location>
        <begin position="498"/>
        <end position="517"/>
    </location>
</feature>
<evidence type="ECO:0000256" key="22">
    <source>
        <dbReference type="SAM" id="MobiDB-lite"/>
    </source>
</evidence>
<dbReference type="FunCoup" id="A0A6P8SJS3">
    <property type="interactions" value="2212"/>
</dbReference>
<evidence type="ECO:0000259" key="23">
    <source>
        <dbReference type="PROSITE" id="PS50967"/>
    </source>
</evidence>
<dbReference type="PANTHER" id="PTHR13710:SF120">
    <property type="entry name" value="BIFUNCTIONAL 3'-5' EXONUCLEASE_ATP-DEPENDENT HELICASE WRN"/>
    <property type="match status" value="1"/>
</dbReference>
<keyword evidence="12" id="KW-0067">ATP-binding</keyword>
<dbReference type="Pfam" id="PF14493">
    <property type="entry name" value="HTH_40"/>
    <property type="match status" value="1"/>
</dbReference>
<dbReference type="SUPFAM" id="SSF53098">
    <property type="entry name" value="Ribonuclease H-like"/>
    <property type="match status" value="1"/>
</dbReference>
<feature type="domain" description="Helicase C-terminal" evidence="25">
    <location>
        <begin position="952"/>
        <end position="1103"/>
    </location>
</feature>
<keyword evidence="7" id="KW-0227">DNA damage</keyword>
<evidence type="ECO:0000256" key="5">
    <source>
        <dbReference type="ARBA" id="ARBA00022723"/>
    </source>
</evidence>
<dbReference type="GO" id="GO:0000724">
    <property type="term" value="P:double-strand break repair via homologous recombination"/>
    <property type="evidence" value="ECO:0007669"/>
    <property type="project" value="TreeGrafter"/>
</dbReference>
<evidence type="ECO:0000256" key="1">
    <source>
        <dbReference type="ARBA" id="ARBA00001947"/>
    </source>
</evidence>
<dbReference type="GO" id="GO:0009378">
    <property type="term" value="F:four-way junction helicase activity"/>
    <property type="evidence" value="ECO:0007669"/>
    <property type="project" value="TreeGrafter"/>
</dbReference>
<gene>
    <name evidence="27" type="primary">WRN</name>
</gene>
<evidence type="ECO:0000256" key="3">
    <source>
        <dbReference type="ARBA" id="ARBA00005446"/>
    </source>
</evidence>
<dbReference type="GO" id="GO:0043138">
    <property type="term" value="F:3'-5' DNA helicase activity"/>
    <property type="evidence" value="ECO:0007669"/>
    <property type="project" value="UniProtKB-EC"/>
</dbReference>
<reference evidence="27" key="1">
    <citation type="submission" date="2025-08" db="UniProtKB">
        <authorList>
            <consortium name="RefSeq"/>
        </authorList>
    </citation>
    <scope>IDENTIFICATION</scope>
</reference>
<dbReference type="PROSITE" id="PS51192">
    <property type="entry name" value="HELICASE_ATP_BIND_1"/>
    <property type="match status" value="1"/>
</dbReference>
<evidence type="ECO:0000259" key="25">
    <source>
        <dbReference type="PROSITE" id="PS51194"/>
    </source>
</evidence>
<dbReference type="InterPro" id="IPR001650">
    <property type="entry name" value="Helicase_C-like"/>
</dbReference>
<evidence type="ECO:0000313" key="26">
    <source>
        <dbReference type="Proteomes" id="UP000515159"/>
    </source>
</evidence>
<evidence type="ECO:0000313" key="27">
    <source>
        <dbReference type="RefSeq" id="XP_033816668.1"/>
    </source>
</evidence>
<dbReference type="InterPro" id="IPR002562">
    <property type="entry name" value="3'-5'_exonuclease_dom"/>
</dbReference>
<evidence type="ECO:0000256" key="4">
    <source>
        <dbReference type="ARBA" id="ARBA00022722"/>
    </source>
</evidence>
<dbReference type="PROSITE" id="PS51194">
    <property type="entry name" value="HELICASE_CTER"/>
    <property type="match status" value="1"/>
</dbReference>
<dbReference type="InterPro" id="IPR036397">
    <property type="entry name" value="RNaseH_sf"/>
</dbReference>
<dbReference type="InterPro" id="IPR029491">
    <property type="entry name" value="Helicase_HTH"/>
</dbReference>
<dbReference type="NCBIfam" id="TIGR00614">
    <property type="entry name" value="recQ_fam"/>
    <property type="match status" value="1"/>
</dbReference>
<keyword evidence="4" id="KW-0540">Nuclease</keyword>
<evidence type="ECO:0000256" key="9">
    <source>
        <dbReference type="ARBA" id="ARBA00022806"/>
    </source>
</evidence>
<accession>A0A6P8SJS3</accession>
<evidence type="ECO:0000256" key="10">
    <source>
        <dbReference type="ARBA" id="ARBA00022833"/>
    </source>
</evidence>
<dbReference type="Proteomes" id="UP000515159">
    <property type="component" value="Chromosome 1"/>
</dbReference>
<dbReference type="GO" id="GO:0008408">
    <property type="term" value="F:3'-5' exonuclease activity"/>
    <property type="evidence" value="ECO:0007669"/>
    <property type="project" value="InterPro"/>
</dbReference>
<keyword evidence="8" id="KW-0378">Hydrolase</keyword>
<evidence type="ECO:0000256" key="18">
    <source>
        <dbReference type="ARBA" id="ARBA00023268"/>
    </source>
</evidence>
<feature type="region of interest" description="Disordered" evidence="22">
    <location>
        <begin position="710"/>
        <end position="736"/>
    </location>
</feature>
<comment type="subcellular location">
    <subcellularLocation>
        <location evidence="2">Nucleus</location>
    </subcellularLocation>
</comment>
<dbReference type="RefSeq" id="XP_033816668.1">
    <property type="nucleotide sequence ID" value="XM_033960777.1"/>
</dbReference>
<evidence type="ECO:0000256" key="13">
    <source>
        <dbReference type="ARBA" id="ARBA00022842"/>
    </source>
</evidence>
<dbReference type="GO" id="GO:0005654">
    <property type="term" value="C:nucleoplasm"/>
    <property type="evidence" value="ECO:0007669"/>
    <property type="project" value="TreeGrafter"/>
</dbReference>
<dbReference type="Pfam" id="PF00271">
    <property type="entry name" value="Helicase_C"/>
    <property type="match status" value="1"/>
</dbReference>
<dbReference type="EC" id="5.6.2.4" evidence="20"/>
<dbReference type="SMART" id="SM00341">
    <property type="entry name" value="HRDC"/>
    <property type="match status" value="1"/>
</dbReference>
<dbReference type="InterPro" id="IPR012337">
    <property type="entry name" value="RNaseH-like_sf"/>
</dbReference>
<proteinExistence type="inferred from homology"/>
<keyword evidence="14" id="KW-0238">DNA-binding</keyword>
<dbReference type="Pfam" id="PF16124">
    <property type="entry name" value="RecQ_Zn_bind"/>
    <property type="match status" value="1"/>
</dbReference>
<dbReference type="SUPFAM" id="SSF52540">
    <property type="entry name" value="P-loop containing nucleoside triphosphate hydrolases"/>
    <property type="match status" value="2"/>
</dbReference>
<dbReference type="GO" id="GO:0005737">
    <property type="term" value="C:cytoplasm"/>
    <property type="evidence" value="ECO:0007669"/>
    <property type="project" value="TreeGrafter"/>
</dbReference>
<dbReference type="Pfam" id="PF09382">
    <property type="entry name" value="RQC"/>
    <property type="match status" value="1"/>
</dbReference>
<keyword evidence="15" id="KW-0234">DNA repair</keyword>
<keyword evidence="10" id="KW-0862">Zinc</keyword>
<evidence type="ECO:0000256" key="6">
    <source>
        <dbReference type="ARBA" id="ARBA00022741"/>
    </source>
</evidence>
<dbReference type="GeneID" id="117367806"/>
<comment type="similarity">
    <text evidence="3">Belongs to the helicase family. RecQ subfamily.</text>
</comment>
<evidence type="ECO:0000256" key="20">
    <source>
        <dbReference type="ARBA" id="ARBA00034808"/>
    </source>
</evidence>
<feature type="region of interest" description="Disordered" evidence="22">
    <location>
        <begin position="1666"/>
        <end position="1717"/>
    </location>
</feature>
<dbReference type="SUPFAM" id="SSF46785">
    <property type="entry name" value="Winged helix' DNA-binding domain"/>
    <property type="match status" value="1"/>
</dbReference>
<keyword evidence="13" id="KW-0460">Magnesium</keyword>
<dbReference type="OrthoDB" id="10261556at2759"/>
<evidence type="ECO:0000256" key="21">
    <source>
        <dbReference type="ARBA" id="ARBA00069351"/>
    </source>
</evidence>
<dbReference type="FunFam" id="1.10.10.10:FF:000369">
    <property type="entry name" value="Werner syndrome ATP-dependent helicase"/>
    <property type="match status" value="1"/>
</dbReference>
<evidence type="ECO:0000256" key="15">
    <source>
        <dbReference type="ARBA" id="ARBA00023204"/>
    </source>
</evidence>
<dbReference type="Pfam" id="PF00270">
    <property type="entry name" value="DEAD"/>
    <property type="match status" value="2"/>
</dbReference>
<dbReference type="GO" id="GO:0003677">
    <property type="term" value="F:DNA binding"/>
    <property type="evidence" value="ECO:0007669"/>
    <property type="project" value="UniProtKB-KW"/>
</dbReference>
<keyword evidence="17" id="KW-0539">Nucleus</keyword>
<sequence>MNKMSYLPFNQDSGNSTVLKPSSTSSTTAGNSWTRKSITQKNVLENGLPFLEFHGSILYSYEASDCSLLSEDIRVSLPEGAVIGFDIEWPPAYSKGSVKKVALIQLCVSEEKCYLFHISSMTGFPKGLKLLLEDEIIKKTGVGIEGDQWKLMSDFDIKLKGFVELAAVANQKLKCREIWSLNGLVKHLFNKQLLKEKSVRCSNWAQFPLSDEQKIYAATDAYAGLLIYQKLEKMSADEQILLGRESGMLLPYELKEQLVSVSQELLDLASQVPDNPVPSHRTLRAVDTLTGVLEKLTLLKNMLINMAVSKDNMEAISDPTGSIDEYKHQHNKAKWVQSEGPDLAVSASCFSKEREQNENGDECNQAVRNAEDPVHSPFEGMERHCLMSLDITEHELRMLEYHDMKDITSEEDSCSMDNEHELTCIMESDEELELEMLKDSHRMDNEHEPTCIIESDEELELEMLKSLEDVDKAKTPPTASEFLGPAESIHEAHLDLAVNDDDDEDEGIEEEEEDDWDPSLPEPSTEQIRCLKTYFGHSSFKSVQWKVIHSVLQNRRDNLVIMATGYGKSLCYQFVPVYTAGIGIVIAPLISLMEDQVLQLEMSNILHVSWISPIQKCNSGCKSDSCSMDNEHELTCIMESDEELELEMLKDSHRMDNEHEPTCIIESDEELELEMLKSLEDVDKAKTPPTASEFLGPAESIHEAHLDLAVNDDDDEDEGIEEEEEDDWDPSLPEPSTEQIRCLKTYFGHSSFKSVQWKVIHSVLQNRRDNLVIMATGYGKSLCYQFVPVYTAGIGIVIAPLISLMEDQVLQLEMSNIPACFLGSAQFKNVIQDVKAGLFRVVYMTPEFCSGNVSLLQQLDNTLGITLIAIDEAHCISEWGHDFRSSYRTLGSLKKMLPSVPIVALTATASPSIREDIKQSLTLQNPQVTCTGFDRPNLYLQVGRKTSNISQDLQQFLIKKKGSGWEFEGPTIIYCPSRKTSEQVTSELMKFSIACGTYHAGMGIKARREVHHKFMRDEIQCVVATVAFGMGINKPDIRQVIHFGAPKEMESYYQEIGRAGRDGLPSSCHVLWTPADMNLNRHLLSEIQSQKFREYKLKMMAKMEKYLSSNYCRRKIILSHFEDKQLRKATSGIMGTAKCCDNCQTRVINNVSADDADAEESLQDFGFQAYQLMSAISTLGERFGTGVPVLFLRGSNSQRLPDKYRCHVLFGSGKDKLESWWKALARHLITEGFLKETSGHNKFATICILTQKGKNWLCQARNESRRVLLLQPNEELCPRKILLSSTYSCSYQQTPAPAAGQQLLNTRSKKLTPVFPVMQQKTVLRERFSFQEAGKISNSGISCKSFKFKSPHRPLAVSLEPIEPVISVQEQELQTAVYGKLVAARQKLASEKDIPPAVLATNKILVDMAKSRPTTVEDMKRIDGVSEAKSSMLAPLLEVIKEFCLANDMPTNVFPVSGNKAEQTIDHQRHSGCSILQESDRITYALFQEKNMSMREIADSRSLPLTVVGTHLTQTLKAGYNLDVERAGLTPQIKKIITDVIQNPPINSDITRLRAIRELVPLDIDLYLIRMTIALLEKECSSGPASQQSEINKERRSEPLQQKLFIGRLPQSSKQEVNEEDLTWIETELINTEVQQPSHSSMEKPSIPNSSSIRLASWNQSTLDAETEELFTDSQSQSSSPPAKRKLPEWFGSAKGNVSSMNTSKKTKSGTKKGLFG</sequence>
<evidence type="ECO:0000256" key="16">
    <source>
        <dbReference type="ARBA" id="ARBA00023235"/>
    </source>
</evidence>
<evidence type="ECO:0000256" key="19">
    <source>
        <dbReference type="ARBA" id="ARBA00034617"/>
    </source>
</evidence>
<evidence type="ECO:0000259" key="24">
    <source>
        <dbReference type="PROSITE" id="PS51192"/>
    </source>
</evidence>
<dbReference type="SMART" id="SM00490">
    <property type="entry name" value="HELICc"/>
    <property type="match status" value="1"/>
</dbReference>
<dbReference type="Gene3D" id="1.10.10.10">
    <property type="entry name" value="Winged helix-like DNA-binding domain superfamily/Winged helix DNA-binding domain"/>
    <property type="match status" value="1"/>
</dbReference>
<feature type="domain" description="HRDC" evidence="23">
    <location>
        <begin position="1371"/>
        <end position="1450"/>
    </location>
</feature>
<keyword evidence="16" id="KW-0413">Isomerase</keyword>
<dbReference type="CTD" id="7486"/>
<dbReference type="InterPro" id="IPR002121">
    <property type="entry name" value="HRDC_dom"/>
</dbReference>
<dbReference type="CDD" id="cd18017">
    <property type="entry name" value="DEXHc_RecQ3"/>
    <property type="match status" value="1"/>
</dbReference>
<dbReference type="FunFam" id="3.40.50.300:FF:001023">
    <property type="entry name" value="Werner syndrome RecQ like helicase"/>
    <property type="match status" value="1"/>
</dbReference>
<comment type="cofactor">
    <cofactor evidence="1">
        <name>Zn(2+)</name>
        <dbReference type="ChEBI" id="CHEBI:29105"/>
    </cofactor>
</comment>
<dbReference type="InterPro" id="IPR018982">
    <property type="entry name" value="RQC_domain"/>
</dbReference>
<name>A0A6P8SJS3_GEOSA</name>
<dbReference type="FunFam" id="1.10.150.80:FF:000005">
    <property type="entry name" value="Werner syndrome ATP-dependent helicase homolog"/>
    <property type="match status" value="1"/>
</dbReference>
<dbReference type="InParanoid" id="A0A6P8SJS3"/>
<evidence type="ECO:0000256" key="8">
    <source>
        <dbReference type="ARBA" id="ARBA00022801"/>
    </source>
</evidence>
<evidence type="ECO:0000256" key="11">
    <source>
        <dbReference type="ARBA" id="ARBA00022839"/>
    </source>
</evidence>
<dbReference type="Pfam" id="PF00570">
    <property type="entry name" value="HRDC"/>
    <property type="match status" value="1"/>
</dbReference>
<evidence type="ECO:0000256" key="14">
    <source>
        <dbReference type="ARBA" id="ARBA00023125"/>
    </source>
</evidence>
<dbReference type="GO" id="GO:0032392">
    <property type="term" value="P:DNA geometric change"/>
    <property type="evidence" value="ECO:0007669"/>
    <property type="project" value="UniProtKB-ARBA"/>
</dbReference>
<keyword evidence="18" id="KW-0511">Multifunctional enzyme</keyword>
<dbReference type="CDD" id="cd06141">
    <property type="entry name" value="WRN_exo"/>
    <property type="match status" value="1"/>
</dbReference>
<evidence type="ECO:0000256" key="17">
    <source>
        <dbReference type="ARBA" id="ARBA00023242"/>
    </source>
</evidence>
<dbReference type="InterPro" id="IPR014001">
    <property type="entry name" value="Helicase_ATP-bd"/>
</dbReference>
<dbReference type="KEGG" id="gsh:117367806"/>
<dbReference type="InterPro" id="IPR044876">
    <property type="entry name" value="HRDC_dom_sf"/>
</dbReference>
<dbReference type="SMART" id="SM00487">
    <property type="entry name" value="DEXDc"/>
    <property type="match status" value="1"/>
</dbReference>
<evidence type="ECO:0000256" key="7">
    <source>
        <dbReference type="ARBA" id="ARBA00022763"/>
    </source>
</evidence>
<dbReference type="FunFam" id="3.40.50.300:FF:000941">
    <property type="entry name" value="Werner syndrome RecQ like helicase"/>
    <property type="match status" value="1"/>
</dbReference>
<dbReference type="GO" id="GO:0046872">
    <property type="term" value="F:metal ion binding"/>
    <property type="evidence" value="ECO:0007669"/>
    <property type="project" value="UniProtKB-KW"/>
</dbReference>